<keyword evidence="7" id="KW-1185">Reference proteome</keyword>
<dbReference type="STRING" id="889306.KP78_30710"/>
<evidence type="ECO:0000313" key="7">
    <source>
        <dbReference type="Proteomes" id="UP000031938"/>
    </source>
</evidence>
<accession>A0A0C2V525</accession>
<evidence type="ECO:0000256" key="3">
    <source>
        <dbReference type="ARBA" id="ARBA00022578"/>
    </source>
</evidence>
<dbReference type="GO" id="GO:0004803">
    <property type="term" value="F:transposase activity"/>
    <property type="evidence" value="ECO:0007669"/>
    <property type="project" value="InterPro"/>
</dbReference>
<dbReference type="EMBL" id="JXRP01000019">
    <property type="protein sequence ID" value="KIL44107.1"/>
    <property type="molecule type" value="Genomic_DNA"/>
</dbReference>
<proteinExistence type="inferred from homology"/>
<keyword evidence="4" id="KW-0238">DNA-binding</keyword>
<name>A0A0C2V525_9BACL</name>
<comment type="caution">
    <text evidence="6">The sequence shown here is derived from an EMBL/GenBank/DDBJ whole genome shotgun (WGS) entry which is preliminary data.</text>
</comment>
<organism evidence="6 7">
    <name type="scientific">Jeotgalibacillus soli</name>
    <dbReference type="NCBI Taxonomy" id="889306"/>
    <lineage>
        <taxon>Bacteria</taxon>
        <taxon>Bacillati</taxon>
        <taxon>Bacillota</taxon>
        <taxon>Bacilli</taxon>
        <taxon>Bacillales</taxon>
        <taxon>Caryophanaceae</taxon>
        <taxon>Jeotgalibacillus</taxon>
    </lineage>
</organism>
<dbReference type="Pfam" id="PF00872">
    <property type="entry name" value="Transposase_mut"/>
    <property type="match status" value="1"/>
</dbReference>
<dbReference type="AlphaFoldDB" id="A0A0C2V525"/>
<keyword evidence="3" id="KW-0815">Transposition</keyword>
<sequence>MNQFTTENVQTLAHKQDITEVVRAHLKIPVNTLLETERTEFLDDEKYDRIGFNSGNASYSRTFHTEYGNLNIQAP</sequence>
<evidence type="ECO:0000256" key="2">
    <source>
        <dbReference type="ARBA" id="ARBA00010961"/>
    </source>
</evidence>
<comment type="function">
    <text evidence="1">Required for the transposition of the insertion element.</text>
</comment>
<keyword evidence="5" id="KW-0233">DNA recombination</keyword>
<evidence type="ECO:0000256" key="5">
    <source>
        <dbReference type="ARBA" id="ARBA00023172"/>
    </source>
</evidence>
<protein>
    <submittedName>
        <fullName evidence="6">Transposase</fullName>
    </submittedName>
</protein>
<evidence type="ECO:0000256" key="4">
    <source>
        <dbReference type="ARBA" id="ARBA00023125"/>
    </source>
</evidence>
<gene>
    <name evidence="6" type="ORF">KP78_30710</name>
</gene>
<dbReference type="PATRIC" id="fig|889306.3.peg.3085"/>
<evidence type="ECO:0000256" key="1">
    <source>
        <dbReference type="ARBA" id="ARBA00002190"/>
    </source>
</evidence>
<dbReference type="GO" id="GO:0003677">
    <property type="term" value="F:DNA binding"/>
    <property type="evidence" value="ECO:0007669"/>
    <property type="project" value="UniProtKB-KW"/>
</dbReference>
<dbReference type="InterPro" id="IPR001207">
    <property type="entry name" value="Transposase_mutator"/>
</dbReference>
<dbReference type="Proteomes" id="UP000031938">
    <property type="component" value="Unassembled WGS sequence"/>
</dbReference>
<reference evidence="6 7" key="1">
    <citation type="submission" date="2015-01" db="EMBL/GenBank/DDBJ databases">
        <title>Genome sequencing of Jeotgalibacillus soli.</title>
        <authorList>
            <person name="Goh K.M."/>
            <person name="Chan K.-G."/>
            <person name="Yaakop A.S."/>
            <person name="Ee R."/>
            <person name="Gan H.M."/>
            <person name="Chan C.S."/>
        </authorList>
    </citation>
    <scope>NUCLEOTIDE SEQUENCE [LARGE SCALE GENOMIC DNA]</scope>
    <source>
        <strain evidence="6 7">P9</strain>
    </source>
</reference>
<evidence type="ECO:0000313" key="6">
    <source>
        <dbReference type="EMBL" id="KIL44107.1"/>
    </source>
</evidence>
<comment type="similarity">
    <text evidence="2">Belongs to the transposase mutator family.</text>
</comment>
<dbReference type="GO" id="GO:0006313">
    <property type="term" value="P:DNA transposition"/>
    <property type="evidence" value="ECO:0007669"/>
    <property type="project" value="InterPro"/>
</dbReference>